<evidence type="ECO:0000256" key="4">
    <source>
        <dbReference type="ARBA" id="ARBA00023136"/>
    </source>
</evidence>
<feature type="transmembrane region" description="Helical" evidence="5">
    <location>
        <begin position="176"/>
        <end position="195"/>
    </location>
</feature>
<keyword evidence="7" id="KW-1185">Reference proteome</keyword>
<feature type="transmembrane region" description="Helical" evidence="5">
    <location>
        <begin position="399"/>
        <end position="420"/>
    </location>
</feature>
<evidence type="ECO:0000256" key="3">
    <source>
        <dbReference type="ARBA" id="ARBA00022989"/>
    </source>
</evidence>
<feature type="transmembrane region" description="Helical" evidence="5">
    <location>
        <begin position="201"/>
        <end position="223"/>
    </location>
</feature>
<dbReference type="Pfam" id="PF07690">
    <property type="entry name" value="MFS_1"/>
    <property type="match status" value="1"/>
</dbReference>
<dbReference type="InterPro" id="IPR011701">
    <property type="entry name" value="MFS"/>
</dbReference>
<dbReference type="AlphaFoldDB" id="A0A7D8ZC50"/>
<feature type="transmembrane region" description="Helical" evidence="5">
    <location>
        <begin position="325"/>
        <end position="345"/>
    </location>
</feature>
<name>A0A7D8ZC50_9HELO</name>
<evidence type="ECO:0000256" key="1">
    <source>
        <dbReference type="ARBA" id="ARBA00004141"/>
    </source>
</evidence>
<dbReference type="GO" id="GO:0005886">
    <property type="term" value="C:plasma membrane"/>
    <property type="evidence" value="ECO:0007669"/>
    <property type="project" value="TreeGrafter"/>
</dbReference>
<reference evidence="6 7" key="1">
    <citation type="submission" date="2018-05" db="EMBL/GenBank/DDBJ databases">
        <title>Whole genome sequencing for identification of molecular markers to develop diagnostic detection tools for the regulated plant pathogen Lachnellula willkommii.</title>
        <authorList>
            <person name="Giroux E."/>
            <person name="Bilodeau G."/>
        </authorList>
    </citation>
    <scope>NUCLEOTIDE SEQUENCE [LARGE SCALE GENOMIC DNA]</scope>
    <source>
        <strain evidence="6 7">CBS 625.97</strain>
    </source>
</reference>
<sequence>MLHDIAVPVPALVPREPVKCRVVTPFQPRRHGWGGFRVSKTRHPIGHLDDILLFTRPALPCPFPSSSLDLSTTPLVLSFAFSSTFCLSPFPFQPQHYLFLPAPPRSTLIQIDFSISNFSFPSAYYSRKFATSIPKIANHFDSPDDVAWYGSSYLFATCVVQLVFGKLYTFYATKWVFLAGVGVFELGSFICGSASTSAELIIGRSIARLGVAVIFTDAILIIATNVPLHERHIYTCTQLLTGRRFHRSRSLEMVFLYQPLVRWHAHSLHPSFPAKHNATSDKYQLERVIKSLRPDWYVFPDSRIICLLLALQWGVAKYPGDNARIIALFIVFGVMMVVFIGVEFWQKESTTILLRILKDRNILGAVWFGFRIGGALFIFTYYLLYGFMPFKALVPPNPASGLSLVFEVLLSIPSLVVNFLRQSTTTLPPNTLICGDGYNSWHVNGLATKFSSVQERDLELKMPCWFSLEFLYGFFATAC</sequence>
<feature type="transmembrane region" description="Helical" evidence="5">
    <location>
        <begin position="365"/>
        <end position="387"/>
    </location>
</feature>
<gene>
    <name evidence="6" type="primary">roqT_2</name>
    <name evidence="6" type="ORF">LCER1_G000712</name>
</gene>
<accession>A0A7D8ZC50</accession>
<dbReference type="Gene3D" id="1.20.1720.10">
    <property type="entry name" value="Multidrug resistance protein D"/>
    <property type="match status" value="1"/>
</dbReference>
<keyword evidence="3 5" id="KW-1133">Transmembrane helix</keyword>
<dbReference type="OrthoDB" id="10021397at2759"/>
<feature type="transmembrane region" description="Helical" evidence="5">
    <location>
        <begin position="296"/>
        <end position="313"/>
    </location>
</feature>
<dbReference type="SUPFAM" id="SSF103473">
    <property type="entry name" value="MFS general substrate transporter"/>
    <property type="match status" value="1"/>
</dbReference>
<keyword evidence="2 5" id="KW-0812">Transmembrane</keyword>
<dbReference type="EMBL" id="QGMG01000042">
    <property type="protein sequence ID" value="TVY58426.1"/>
    <property type="molecule type" value="Genomic_DNA"/>
</dbReference>
<proteinExistence type="predicted"/>
<keyword evidence="4 5" id="KW-0472">Membrane</keyword>
<dbReference type="PANTHER" id="PTHR23501">
    <property type="entry name" value="MAJOR FACILITATOR SUPERFAMILY"/>
    <property type="match status" value="1"/>
</dbReference>
<dbReference type="InterPro" id="IPR036259">
    <property type="entry name" value="MFS_trans_sf"/>
</dbReference>
<organism evidence="6 7">
    <name type="scientific">Lachnellula cervina</name>
    <dbReference type="NCBI Taxonomy" id="1316786"/>
    <lineage>
        <taxon>Eukaryota</taxon>
        <taxon>Fungi</taxon>
        <taxon>Dikarya</taxon>
        <taxon>Ascomycota</taxon>
        <taxon>Pezizomycotina</taxon>
        <taxon>Leotiomycetes</taxon>
        <taxon>Helotiales</taxon>
        <taxon>Lachnaceae</taxon>
        <taxon>Lachnellula</taxon>
    </lineage>
</organism>
<evidence type="ECO:0000256" key="5">
    <source>
        <dbReference type="SAM" id="Phobius"/>
    </source>
</evidence>
<dbReference type="Proteomes" id="UP000481288">
    <property type="component" value="Unassembled WGS sequence"/>
</dbReference>
<comment type="caution">
    <text evidence="6">The sequence shown here is derived from an EMBL/GenBank/DDBJ whole genome shotgun (WGS) entry which is preliminary data.</text>
</comment>
<evidence type="ECO:0000313" key="6">
    <source>
        <dbReference type="EMBL" id="TVY58426.1"/>
    </source>
</evidence>
<evidence type="ECO:0000313" key="7">
    <source>
        <dbReference type="Proteomes" id="UP000481288"/>
    </source>
</evidence>
<dbReference type="GO" id="GO:0022857">
    <property type="term" value="F:transmembrane transporter activity"/>
    <property type="evidence" value="ECO:0007669"/>
    <property type="project" value="InterPro"/>
</dbReference>
<comment type="subcellular location">
    <subcellularLocation>
        <location evidence="1">Membrane</location>
        <topology evidence="1">Multi-pass membrane protein</topology>
    </subcellularLocation>
</comment>
<dbReference type="PANTHER" id="PTHR23501:SF199">
    <property type="entry name" value="MFS EFFLUX TRANSPORTER INPD-RELATED"/>
    <property type="match status" value="1"/>
</dbReference>
<evidence type="ECO:0000256" key="2">
    <source>
        <dbReference type="ARBA" id="ARBA00022692"/>
    </source>
</evidence>
<feature type="transmembrane region" description="Helical" evidence="5">
    <location>
        <begin position="146"/>
        <end position="164"/>
    </location>
</feature>
<protein>
    <submittedName>
        <fullName evidence="6">Efflux pump roqT</fullName>
    </submittedName>
</protein>